<name>A0A7T8K0E0_CALRO</name>
<evidence type="ECO:0000256" key="5">
    <source>
        <dbReference type="ARBA" id="ARBA00023040"/>
    </source>
</evidence>
<evidence type="ECO:0000256" key="9">
    <source>
        <dbReference type="SAM" id="Phobius"/>
    </source>
</evidence>
<dbReference type="GO" id="GO:0004930">
    <property type="term" value="F:G protein-coupled receptor activity"/>
    <property type="evidence" value="ECO:0007669"/>
    <property type="project" value="UniProtKB-KW"/>
</dbReference>
<evidence type="ECO:0000313" key="12">
    <source>
        <dbReference type="Proteomes" id="UP000595437"/>
    </source>
</evidence>
<dbReference type="SUPFAM" id="SSF81321">
    <property type="entry name" value="Family A G protein-coupled receptor-like"/>
    <property type="match status" value="1"/>
</dbReference>
<comment type="subcellular location">
    <subcellularLocation>
        <location evidence="1">Membrane</location>
        <topology evidence="1">Multi-pass membrane protein</topology>
    </subcellularLocation>
</comment>
<keyword evidence="7" id="KW-0675">Receptor</keyword>
<evidence type="ECO:0000259" key="10">
    <source>
        <dbReference type="PROSITE" id="PS50262"/>
    </source>
</evidence>
<dbReference type="PROSITE" id="PS50262">
    <property type="entry name" value="G_PROTEIN_RECEP_F1_2"/>
    <property type="match status" value="1"/>
</dbReference>
<dbReference type="PANTHER" id="PTHR24235">
    <property type="entry name" value="NEUROPEPTIDE Y RECEPTOR"/>
    <property type="match status" value="1"/>
</dbReference>
<evidence type="ECO:0000256" key="4">
    <source>
        <dbReference type="ARBA" id="ARBA00022989"/>
    </source>
</evidence>
<keyword evidence="6 9" id="KW-0472">Membrane</keyword>
<keyword evidence="3 9" id="KW-0812">Transmembrane</keyword>
<dbReference type="AlphaFoldDB" id="A0A7T8K0E0"/>
<protein>
    <recommendedName>
        <fullName evidence="10">G-protein coupled receptors family 1 profile domain-containing protein</fullName>
    </recommendedName>
</protein>
<dbReference type="PANTHER" id="PTHR24235:SF12">
    <property type="entry name" value="G-PROTEIN COUPLED RECEPTORS FAMILY 1 PROFILE DOMAIN-CONTAINING PROTEIN"/>
    <property type="match status" value="1"/>
</dbReference>
<feature type="non-terminal residue" evidence="11">
    <location>
        <position position="1"/>
    </location>
</feature>
<dbReference type="InterPro" id="IPR000276">
    <property type="entry name" value="GPCR_Rhodpsn"/>
</dbReference>
<evidence type="ECO:0000256" key="7">
    <source>
        <dbReference type="ARBA" id="ARBA00023170"/>
    </source>
</evidence>
<feature type="transmembrane region" description="Helical" evidence="9">
    <location>
        <begin position="43"/>
        <end position="64"/>
    </location>
</feature>
<dbReference type="Gene3D" id="1.20.1070.10">
    <property type="entry name" value="Rhodopsin 7-helix transmembrane proteins"/>
    <property type="match status" value="1"/>
</dbReference>
<evidence type="ECO:0000256" key="3">
    <source>
        <dbReference type="ARBA" id="ARBA00022692"/>
    </source>
</evidence>
<keyword evidence="4 9" id="KW-1133">Transmembrane helix</keyword>
<comment type="similarity">
    <text evidence="2">Belongs to the G-protein coupled receptor 1 family.</text>
</comment>
<evidence type="ECO:0000256" key="2">
    <source>
        <dbReference type="ARBA" id="ARBA00010663"/>
    </source>
</evidence>
<organism evidence="11 12">
    <name type="scientific">Caligus rogercresseyi</name>
    <name type="common">Sea louse</name>
    <dbReference type="NCBI Taxonomy" id="217165"/>
    <lineage>
        <taxon>Eukaryota</taxon>
        <taxon>Metazoa</taxon>
        <taxon>Ecdysozoa</taxon>
        <taxon>Arthropoda</taxon>
        <taxon>Crustacea</taxon>
        <taxon>Multicrustacea</taxon>
        <taxon>Hexanauplia</taxon>
        <taxon>Copepoda</taxon>
        <taxon>Siphonostomatoida</taxon>
        <taxon>Caligidae</taxon>
        <taxon>Caligus</taxon>
    </lineage>
</organism>
<dbReference type="EMBL" id="CP045900">
    <property type="protein sequence ID" value="QQP41877.1"/>
    <property type="molecule type" value="Genomic_DNA"/>
</dbReference>
<dbReference type="GO" id="GO:0016020">
    <property type="term" value="C:membrane"/>
    <property type="evidence" value="ECO:0007669"/>
    <property type="project" value="UniProtKB-SubCell"/>
</dbReference>
<evidence type="ECO:0000256" key="8">
    <source>
        <dbReference type="ARBA" id="ARBA00023224"/>
    </source>
</evidence>
<dbReference type="Proteomes" id="UP000595437">
    <property type="component" value="Chromosome 11"/>
</dbReference>
<dbReference type="OrthoDB" id="9046662at2759"/>
<gene>
    <name evidence="11" type="ORF">FKW44_016372</name>
</gene>
<dbReference type="Pfam" id="PF00001">
    <property type="entry name" value="7tm_1"/>
    <property type="match status" value="1"/>
</dbReference>
<dbReference type="InterPro" id="IPR017452">
    <property type="entry name" value="GPCR_Rhodpsn_7TM"/>
</dbReference>
<evidence type="ECO:0000256" key="6">
    <source>
        <dbReference type="ARBA" id="ARBA00023136"/>
    </source>
</evidence>
<evidence type="ECO:0000313" key="11">
    <source>
        <dbReference type="EMBL" id="QQP41877.1"/>
    </source>
</evidence>
<evidence type="ECO:0000256" key="1">
    <source>
        <dbReference type="ARBA" id="ARBA00004141"/>
    </source>
</evidence>
<keyword evidence="12" id="KW-1185">Reference proteome</keyword>
<keyword evidence="5" id="KW-0297">G-protein coupled receptor</keyword>
<reference evidence="12" key="1">
    <citation type="submission" date="2021-01" db="EMBL/GenBank/DDBJ databases">
        <title>Caligus Genome Assembly.</title>
        <authorList>
            <person name="Gallardo-Escarate C."/>
        </authorList>
    </citation>
    <scope>NUCLEOTIDE SEQUENCE [LARGE SCALE GENOMIC DNA]</scope>
</reference>
<sequence length="83" mass="9191">GSATLESFANSPICSNDHFGSLGNFMVIYIVARNSSMRTARNVYIVNLAISDLMLCLITMPLTLVEILYLTWQFGNIEVSQEA</sequence>
<feature type="domain" description="G-protein coupled receptors family 1 profile" evidence="10">
    <location>
        <begin position="23"/>
        <end position="83"/>
    </location>
</feature>
<accession>A0A7T8K0E0</accession>
<keyword evidence="8" id="KW-0807">Transducer</keyword>
<proteinExistence type="inferred from homology"/>